<protein>
    <submittedName>
        <fullName evidence="1">Uncharacterized protein</fullName>
    </submittedName>
</protein>
<comment type="caution">
    <text evidence="1">The sequence shown here is derived from an EMBL/GenBank/DDBJ whole genome shotgun (WGS) entry which is preliminary data.</text>
</comment>
<sequence length="93" mass="11498">MSHEVYSDEDFQIVKRRDYIVIRKNHPYEFHSHFHKYSGARSLIKMFYKRIQPEDDYFNTAMKRVTTAEEFNNFVPQRRKQNYYNVNKGGKRR</sequence>
<gene>
    <name evidence="1" type="ORF">SDC9_152475</name>
</gene>
<name>A0A645ET75_9ZZZZ</name>
<dbReference type="AlphaFoldDB" id="A0A645ET75"/>
<organism evidence="1">
    <name type="scientific">bioreactor metagenome</name>
    <dbReference type="NCBI Taxonomy" id="1076179"/>
    <lineage>
        <taxon>unclassified sequences</taxon>
        <taxon>metagenomes</taxon>
        <taxon>ecological metagenomes</taxon>
    </lineage>
</organism>
<proteinExistence type="predicted"/>
<evidence type="ECO:0000313" key="1">
    <source>
        <dbReference type="EMBL" id="MPN05225.1"/>
    </source>
</evidence>
<reference evidence="1" key="1">
    <citation type="submission" date="2019-08" db="EMBL/GenBank/DDBJ databases">
        <authorList>
            <person name="Kucharzyk K."/>
            <person name="Murdoch R.W."/>
            <person name="Higgins S."/>
            <person name="Loffler F."/>
        </authorList>
    </citation>
    <scope>NUCLEOTIDE SEQUENCE</scope>
</reference>
<accession>A0A645ET75</accession>
<dbReference type="EMBL" id="VSSQ01051137">
    <property type="protein sequence ID" value="MPN05225.1"/>
    <property type="molecule type" value="Genomic_DNA"/>
</dbReference>